<reference evidence="2" key="1">
    <citation type="submission" date="2018-05" db="EMBL/GenBank/DDBJ databases">
        <authorList>
            <person name="Lanie J.A."/>
            <person name="Ng W.-L."/>
            <person name="Kazmierczak K.M."/>
            <person name="Andrzejewski T.M."/>
            <person name="Davidsen T.M."/>
            <person name="Wayne K.J."/>
            <person name="Tettelin H."/>
            <person name="Glass J.I."/>
            <person name="Rusch D."/>
            <person name="Podicherti R."/>
            <person name="Tsui H.-C.T."/>
            <person name="Winkler M.E."/>
        </authorList>
    </citation>
    <scope>NUCLEOTIDE SEQUENCE</scope>
</reference>
<proteinExistence type="predicted"/>
<keyword evidence="1" id="KW-0812">Transmembrane</keyword>
<evidence type="ECO:0000313" key="2">
    <source>
        <dbReference type="EMBL" id="SVA57317.1"/>
    </source>
</evidence>
<feature type="transmembrane region" description="Helical" evidence="1">
    <location>
        <begin position="32"/>
        <end position="51"/>
    </location>
</feature>
<keyword evidence="1" id="KW-1133">Transmembrane helix</keyword>
<gene>
    <name evidence="2" type="ORF">METZ01_LOCUS110171</name>
</gene>
<dbReference type="AlphaFoldDB" id="A0A381WZH7"/>
<accession>A0A381WZH7</accession>
<keyword evidence="1" id="KW-0472">Membrane</keyword>
<name>A0A381WZH7_9ZZZZ</name>
<organism evidence="2">
    <name type="scientific">marine metagenome</name>
    <dbReference type="NCBI Taxonomy" id="408172"/>
    <lineage>
        <taxon>unclassified sequences</taxon>
        <taxon>metagenomes</taxon>
        <taxon>ecological metagenomes</taxon>
    </lineage>
</organism>
<protein>
    <submittedName>
        <fullName evidence="2">Uncharacterized protein</fullName>
    </submittedName>
</protein>
<dbReference type="EMBL" id="UINC01013233">
    <property type="protein sequence ID" value="SVA57317.1"/>
    <property type="molecule type" value="Genomic_DNA"/>
</dbReference>
<evidence type="ECO:0000256" key="1">
    <source>
        <dbReference type="SAM" id="Phobius"/>
    </source>
</evidence>
<sequence length="52" mass="5853">MYYLAKCLELSGLSVIGGGMIQNFPKLMNPKWLLVGGIFFTAGWVIEKYLLK</sequence>